<proteinExistence type="predicted"/>
<feature type="region of interest" description="Disordered" evidence="1">
    <location>
        <begin position="1"/>
        <end position="60"/>
    </location>
</feature>
<gene>
    <name evidence="2" type="ORF">PoB_006117100</name>
</gene>
<feature type="compositionally biased region" description="Polar residues" evidence="1">
    <location>
        <begin position="103"/>
        <end position="130"/>
    </location>
</feature>
<protein>
    <submittedName>
        <fullName evidence="2">Uncharacterized protein</fullName>
    </submittedName>
</protein>
<evidence type="ECO:0000313" key="2">
    <source>
        <dbReference type="EMBL" id="GFO34666.1"/>
    </source>
</evidence>
<dbReference type="Proteomes" id="UP000735302">
    <property type="component" value="Unassembled WGS sequence"/>
</dbReference>
<dbReference type="AlphaFoldDB" id="A0AAV4CS91"/>
<reference evidence="2 3" key="1">
    <citation type="journal article" date="2021" name="Elife">
        <title>Chloroplast acquisition without the gene transfer in kleptoplastic sea slugs, Plakobranchus ocellatus.</title>
        <authorList>
            <person name="Maeda T."/>
            <person name="Takahashi S."/>
            <person name="Yoshida T."/>
            <person name="Shimamura S."/>
            <person name="Takaki Y."/>
            <person name="Nagai Y."/>
            <person name="Toyoda A."/>
            <person name="Suzuki Y."/>
            <person name="Arimoto A."/>
            <person name="Ishii H."/>
            <person name="Satoh N."/>
            <person name="Nishiyama T."/>
            <person name="Hasebe M."/>
            <person name="Maruyama T."/>
            <person name="Minagawa J."/>
            <person name="Obokata J."/>
            <person name="Shigenobu S."/>
        </authorList>
    </citation>
    <scope>NUCLEOTIDE SEQUENCE [LARGE SCALE GENOMIC DNA]</scope>
</reference>
<feature type="compositionally biased region" description="Low complexity" evidence="1">
    <location>
        <begin position="22"/>
        <end position="41"/>
    </location>
</feature>
<feature type="region of interest" description="Disordered" evidence="1">
    <location>
        <begin position="79"/>
        <end position="146"/>
    </location>
</feature>
<sequence>MFDAEDPTNPYDNVEFPVRKPGTGTWPAGATATSGSSAGSGVKLLGVHGSHQTTGRSTLTAGPKLAPLVEVDGAEATETQRLLPPTSLALTNNSSSFSPSSPTAKGQTSQKQMVQNKAFSANSLPLSQKTVPAPNPNPIMPGVNASATSTTKSVSYSKYLDKISRFPYSLTLKRLVRFVLERFV</sequence>
<dbReference type="EMBL" id="BLXT01006926">
    <property type="protein sequence ID" value="GFO34666.1"/>
    <property type="molecule type" value="Genomic_DNA"/>
</dbReference>
<name>A0AAV4CS91_9GAST</name>
<evidence type="ECO:0000313" key="3">
    <source>
        <dbReference type="Proteomes" id="UP000735302"/>
    </source>
</evidence>
<accession>A0AAV4CS91</accession>
<comment type="caution">
    <text evidence="2">The sequence shown here is derived from an EMBL/GenBank/DDBJ whole genome shotgun (WGS) entry which is preliminary data.</text>
</comment>
<keyword evidence="3" id="KW-1185">Reference proteome</keyword>
<organism evidence="2 3">
    <name type="scientific">Plakobranchus ocellatus</name>
    <dbReference type="NCBI Taxonomy" id="259542"/>
    <lineage>
        <taxon>Eukaryota</taxon>
        <taxon>Metazoa</taxon>
        <taxon>Spiralia</taxon>
        <taxon>Lophotrochozoa</taxon>
        <taxon>Mollusca</taxon>
        <taxon>Gastropoda</taxon>
        <taxon>Heterobranchia</taxon>
        <taxon>Euthyneura</taxon>
        <taxon>Panpulmonata</taxon>
        <taxon>Sacoglossa</taxon>
        <taxon>Placobranchoidea</taxon>
        <taxon>Plakobranchidae</taxon>
        <taxon>Plakobranchus</taxon>
    </lineage>
</organism>
<evidence type="ECO:0000256" key="1">
    <source>
        <dbReference type="SAM" id="MobiDB-lite"/>
    </source>
</evidence>
<feature type="compositionally biased region" description="Polar residues" evidence="1">
    <location>
        <begin position="50"/>
        <end position="60"/>
    </location>
</feature>